<dbReference type="Pfam" id="PF20416">
    <property type="entry name" value="UTP20"/>
    <property type="match status" value="1"/>
</dbReference>
<dbReference type="InterPro" id="IPR057525">
    <property type="entry name" value="UTP20_C"/>
</dbReference>
<dbReference type="VEuPathDB" id="FungiDB:SJAG_05186"/>
<sequence>MSQQRLETRKRNHVFLPFSKRVESLKIDVAHKIKRPDEIADESISSFTLACLRRWEDLNLSTNFVEFSRALTPLVQSLPQILFHQKDIFEVIKEYALKGNALSVQPILEILTQFARDLSADFEPYIYETLSLLSSLAQSTEIDVIDWVFQTEAYMFKYMRKIMVPQITEVYDKLSPLFGKEHEKHYIIRFSAEALAFLARLCSETERSTFVSHVIKDLSSNYTPQFFDGVVTLFVQIIKGVGTSIHSKGVHYFKHLLDPEVYCMPHAADVCDAVLVALIRHSNRDSFTLLQDIISGCMQKKPSMYASLFFLLEEIQHAALDTEHAKIVYEIAASLILNPQISDVLPHCKKLLQKLQTLNPLLYLAFANYLRLQNHERYQSFVRSTIPNVLSQNFTKLNKAVAAFVLYNPFDVSLDFTYINSAVERLRNPEKSYPLTDETDNYEALYSSIWSDLQIFHCSNMPKPEKVDLVMRLLDFFSGSSKVCHDFVAFLYEIVSIDLVNELTEDQLQTMIAFGVTHLDRMSDSYYFLESFNSLLMCRKVSLGITLEQASETLLPNLLKGGVNLRVASLKLLATIFKTLNSNVSPFESMKLCLQFAELPQDLSSVRDAALQLRNLATRFGQVSNEHIKYAIIYFLTGSMLTKFTPLWKHLSSTLSQILPQKPNEKYGQVLLSWLSQNQPPQSNLSDVELNILNELDEDRSVRVLTELPNCNCLVLNKNRQVFHDVFLNFKDSARFLYKNFLKKVFQDFSNLPSYRSQALRVMLDSPHVIRPLLEKLDEYLFDIRFEYDINTNWLRQDVYLILEVYTKFKDQSSSKNANNRRDFFSWLLTTNDAKVQKLSLQNILSWNEEALVTYSENLERLLDDKTFRDELTTFLFVDEDASIIQDKHRSLLMPVVISILFGKMTARGYGGQKNQSARRATVLATIGNLRTDDLGSLIQLMLRPYTHLQLNLHSVSDLTTALGKAPVSARRQIGFLTMLIGISSQLSSKLEPFAEQLADASLYSLAFAENHLQTEPADSYEAKNLHTVKHHASEAIFNLMQKCTNTNWDSRIVLFYTYFVEPRLNVFAAENAQAVSRLLRLITLWTESFKYLSVFIKFGHKLIPVLLNVVTNPSVKPSVVLHVMNTYGNILLFLEGENEEMEDEAHVAVKADIRSKIIEPTVVPLFERITHILEQPIFSDDSSVLTTVIQLLFRISPFVSTAVESTKLLDLIVPFLRKPKNIASNAAKDGILGVVSKFIPNNSAWVENSYSTNGHFNLLMSLFSLLSSVQSRSTLQDILSTYSNKFPELNIAYVYVKETNAMSTRRLDEPDFGRRLSAYNSFNETQYLDVRALSWLPIVYNALYYVQDEEELAIRTSASMSLKRFIDGTAKHGFKDEVAFITKQYMLPRLAAGLKVKSELIRQEYVSILDHMIKFLPDFTDISDMKVLQFAGDEEANFFNNILHIQVHRRQRAIKRLSTTALQGNLKSNNIARIFIPLLEHFCFGEGTAKVNQSIIDESILAIGDLAKGLVWTQYFALLKRYMKLLKDSNVDQKIAVRMLSIVISAIRTKEEAIASYTSEESEQNEAEVKPANSCQLRSSLPAIDKFVSVVATDILPSLLLYLHIREESTVSLRVPIALSIVQLLSVMPKDEVVLRLPPVLTDICHILRSRSQDSRDETRKVLSAIALYLGPSYFSFILKELKGSLQRGYQLHVLGYTVHSLLLSVEPYFPYGSLDYCLPMLADIFVNEIFGEVGLEKDAEDYRSNVKEIKGNKSYDSYEAITRLVSFPVLPVLIKPLKNILGETTLPKSLRKVDEVLRRISLGLMDNKNSNSRESLVFCFNIFDYVKQECDTISKRAQIDDRFRRNHFPQNSSKLIRFAIDSLRGIVSRNRELMTEGNLSPFIPLVGDALLGSSEDAFIASLRFLTLVLPLNMQSVRNGSKVFISQAVKFVRESSATNTELCQASLKFLANIILDPEVEIKESVLSYLLERIAVDIEEPDRQGVMFSLIRSSLSRKVKTPEMYKIMDKIRDMMVTNQTKTTRQVARNLYFTFLLDFPQGKIRLTKQFSFILKNLEYKYPPGRESVMELLHSILNGFSDSVLLEFLHSIFMALVMVLVNDDDAHCREMAAILIKSVFTRADTERFSQISDCIKQWAITHKGEQSHQLQSMSLQLLGLVFETFGFEKDDLVTFFLQKLNEVSENAAADLNNTEEHWETVYFCLQAWMKLVVKDADEACSEQYLAIWKHVRSFLLYKHAWVRLSVSRLYGHLFARCSEGSLAKVPLLVADLQLDLQTVVQISNAFQLQLRSSMLTEELGVQTTKNLVFIMRYLANIVEEHQEPLEEMFAHMAKSLKHEKIEAATINKRFMTQWFVIAVHALDKSVLLKLLKPIVSVFYRYTELNEAEIKAQQDLVDMTSEAMSVLQNKVGTTAYANAYNAVRQEALETRRARKEKRAIELVADPEAASRKKLKHNFKKKESRKRKAAHQKALNAIYKRH</sequence>
<dbReference type="InterPro" id="IPR046523">
    <property type="entry name" value="UTP20_dom"/>
</dbReference>
<feature type="region of interest" description="Disordered" evidence="1">
    <location>
        <begin position="2448"/>
        <end position="2478"/>
    </location>
</feature>
<dbReference type="GO" id="GO:0005730">
    <property type="term" value="C:nucleolus"/>
    <property type="evidence" value="ECO:0000318"/>
    <property type="project" value="GO_Central"/>
</dbReference>
<feature type="compositionally biased region" description="Basic residues" evidence="1">
    <location>
        <begin position="2448"/>
        <end position="2467"/>
    </location>
</feature>
<reference evidence="5 7" key="1">
    <citation type="journal article" date="2011" name="Science">
        <title>Comparative functional genomics of the fission yeasts.</title>
        <authorList>
            <person name="Rhind N."/>
            <person name="Chen Z."/>
            <person name="Yassour M."/>
            <person name="Thompson D.A."/>
            <person name="Haas B.J."/>
            <person name="Habib N."/>
            <person name="Wapinski I."/>
            <person name="Roy S."/>
            <person name="Lin M.F."/>
            <person name="Heiman D.I."/>
            <person name="Young S.K."/>
            <person name="Furuya K."/>
            <person name="Guo Y."/>
            <person name="Pidoux A."/>
            <person name="Chen H.M."/>
            <person name="Robbertse B."/>
            <person name="Goldberg J.M."/>
            <person name="Aoki K."/>
            <person name="Bayne E.H."/>
            <person name="Berlin A.M."/>
            <person name="Desjardins C.A."/>
            <person name="Dobbs E."/>
            <person name="Dukaj L."/>
            <person name="Fan L."/>
            <person name="FitzGerald M.G."/>
            <person name="French C."/>
            <person name="Gujja S."/>
            <person name="Hansen K."/>
            <person name="Keifenheim D."/>
            <person name="Levin J.Z."/>
            <person name="Mosher R.A."/>
            <person name="Mueller C.A."/>
            <person name="Pfiffner J."/>
            <person name="Priest M."/>
            <person name="Russ C."/>
            <person name="Smialowska A."/>
            <person name="Swoboda P."/>
            <person name="Sykes S.M."/>
            <person name="Vaughn M."/>
            <person name="Vengrova S."/>
            <person name="Yoder R."/>
            <person name="Zeng Q."/>
            <person name="Allshire R."/>
            <person name="Baulcombe D."/>
            <person name="Birren B.W."/>
            <person name="Brown W."/>
            <person name="Ekwall K."/>
            <person name="Kellis M."/>
            <person name="Leatherwood J."/>
            <person name="Levin H."/>
            <person name="Margalit H."/>
            <person name="Martienssen R."/>
            <person name="Nieduszynski C.A."/>
            <person name="Spatafora J.W."/>
            <person name="Friedman N."/>
            <person name="Dalgaard J.Z."/>
            <person name="Baumann P."/>
            <person name="Niki H."/>
            <person name="Regev A."/>
            <person name="Nusbaum C."/>
        </authorList>
    </citation>
    <scope>NUCLEOTIDE SEQUENCE [LARGE SCALE GENOMIC DNA]</scope>
    <source>
        <strain evidence="7">yFS275 / FY16936</strain>
    </source>
</reference>
<feature type="domain" description="U3 small nucleolar RNA-associated protein 20 C-terminal" evidence="4">
    <location>
        <begin position="2172"/>
        <end position="2466"/>
    </location>
</feature>
<dbReference type="GeneID" id="7049535"/>
<evidence type="ECO:0000259" key="2">
    <source>
        <dbReference type="Pfam" id="PF07539"/>
    </source>
</evidence>
<dbReference type="EMBL" id="KE651166">
    <property type="protein sequence ID" value="EEB05376.2"/>
    <property type="molecule type" value="Genomic_DNA"/>
</dbReference>
<dbReference type="InterPro" id="IPR011430">
    <property type="entry name" value="UTP20_N"/>
</dbReference>
<dbReference type="STRING" id="402676.B6JVH5"/>
<dbReference type="GO" id="GO:0032040">
    <property type="term" value="C:small-subunit processome"/>
    <property type="evidence" value="ECO:0000318"/>
    <property type="project" value="GO_Central"/>
</dbReference>
<feature type="domain" description="U3 small nucleolar RNA-associated protein 20 N-terminal" evidence="2">
    <location>
        <begin position="793"/>
        <end position="1399"/>
    </location>
</feature>
<dbReference type="PANTHER" id="PTHR17695">
    <property type="entry name" value="SMALL SUBUNIT PROCESSOME COMPONENT 20 HOMOLOG"/>
    <property type="match status" value="1"/>
</dbReference>
<feature type="domain" description="U3 small nucleolar RNA-associated protein 20" evidence="3">
    <location>
        <begin position="1608"/>
        <end position="1824"/>
    </location>
</feature>
<protein>
    <submittedName>
        <fullName evidence="5">U3 snoRNP protein Utp20</fullName>
    </submittedName>
</protein>
<dbReference type="Proteomes" id="UP000001744">
    <property type="component" value="Unassembled WGS sequence"/>
</dbReference>
<dbReference type="RefSeq" id="XP_002171669.2">
    <property type="nucleotide sequence ID" value="XM_002171633.2"/>
</dbReference>
<dbReference type="Gene3D" id="1.25.10.10">
    <property type="entry name" value="Leucine-rich Repeat Variant"/>
    <property type="match status" value="1"/>
</dbReference>
<dbReference type="Pfam" id="PF07539">
    <property type="entry name" value="UTP20_N"/>
    <property type="match status" value="1"/>
</dbReference>
<evidence type="ECO:0000256" key="1">
    <source>
        <dbReference type="SAM" id="MobiDB-lite"/>
    </source>
</evidence>
<dbReference type="GO" id="GO:0030686">
    <property type="term" value="C:90S preribosome"/>
    <property type="evidence" value="ECO:0000318"/>
    <property type="project" value="GO_Central"/>
</dbReference>
<dbReference type="OMA" id="EGLMAMF"/>
<evidence type="ECO:0000313" key="7">
    <source>
        <dbReference type="Proteomes" id="UP000001744"/>
    </source>
</evidence>
<dbReference type="InterPro" id="IPR052575">
    <property type="entry name" value="SSU_processome_comp_20"/>
</dbReference>
<dbReference type="InterPro" id="IPR016024">
    <property type="entry name" value="ARM-type_fold"/>
</dbReference>
<evidence type="ECO:0000313" key="5">
    <source>
        <dbReference type="EMBL" id="EEB05376.2"/>
    </source>
</evidence>
<organism evidence="5 7">
    <name type="scientific">Schizosaccharomyces japonicus (strain yFS275 / FY16936)</name>
    <name type="common">Fission yeast</name>
    <dbReference type="NCBI Taxonomy" id="402676"/>
    <lineage>
        <taxon>Eukaryota</taxon>
        <taxon>Fungi</taxon>
        <taxon>Dikarya</taxon>
        <taxon>Ascomycota</taxon>
        <taxon>Taphrinomycotina</taxon>
        <taxon>Schizosaccharomycetes</taxon>
        <taxon>Schizosaccharomycetales</taxon>
        <taxon>Schizosaccharomycetaceae</taxon>
        <taxon>Schizosaccharomyces</taxon>
    </lineage>
</organism>
<dbReference type="OrthoDB" id="360653at2759"/>
<dbReference type="eggNOG" id="KOG1823">
    <property type="taxonomic scope" value="Eukaryota"/>
</dbReference>
<proteinExistence type="predicted"/>
<dbReference type="SUPFAM" id="SSF48371">
    <property type="entry name" value="ARM repeat"/>
    <property type="match status" value="2"/>
</dbReference>
<name>B6JVH5_SCHJY</name>
<dbReference type="Pfam" id="PF23099">
    <property type="entry name" value="UTP20_C"/>
    <property type="match status" value="1"/>
</dbReference>
<dbReference type="InterPro" id="IPR011989">
    <property type="entry name" value="ARM-like"/>
</dbReference>
<evidence type="ECO:0000259" key="3">
    <source>
        <dbReference type="Pfam" id="PF20416"/>
    </source>
</evidence>
<keyword evidence="7" id="KW-1185">Reference proteome</keyword>
<evidence type="ECO:0000259" key="4">
    <source>
        <dbReference type="Pfam" id="PF23099"/>
    </source>
</evidence>
<accession>B6JVH5</accession>
<dbReference type="HOGENOM" id="CLU_000327_0_0_1"/>
<gene>
    <name evidence="6" type="primary">utp20</name>
    <name evidence="5" type="ORF">SJAG_05186</name>
</gene>
<dbReference type="JaponicusDB" id="SJAG_05186">
    <property type="gene designation" value="utp20"/>
</dbReference>
<dbReference type="PANTHER" id="PTHR17695:SF11">
    <property type="entry name" value="SMALL SUBUNIT PROCESSOME COMPONENT 20 HOMOLOG"/>
    <property type="match status" value="1"/>
</dbReference>
<evidence type="ECO:0000313" key="6">
    <source>
        <dbReference type="JaponicusDB" id="SJAG_05186"/>
    </source>
</evidence>